<comment type="caution">
    <text evidence="1">The sequence shown here is derived from an EMBL/GenBank/DDBJ whole genome shotgun (WGS) entry which is preliminary data.</text>
</comment>
<sequence length="289" mass="33849">MKLSWDNIDGLVYVKSLEKWRTKKWKYYVLAECTFCGDEYFARSEKFQKNKFGYCSHECQLQCPKQRNKQGRSLSVAWKEPEKRKTLIKGLAKGIIASGKTIREKISKIDTNQIVCSKCGEAKHINEYTKDSRLIMGIAAACRDCKRGQYKSWLNKDGSRQKRYLYIRSLIKSNPKFKLRTRISAAISLSIKGNKHGRPWESLVGYTLNDLRVHLERKFQSGMTWTNYGKWHIDHKTPLKVFNFTKPEHEDFKRCWALDNLQPLWASENCAKGAKLKKHFQPRLQMEAV</sequence>
<reference evidence="1" key="1">
    <citation type="journal article" date="2015" name="Nature">
        <title>Complex archaea that bridge the gap between prokaryotes and eukaryotes.</title>
        <authorList>
            <person name="Spang A."/>
            <person name="Saw J.H."/>
            <person name="Jorgensen S.L."/>
            <person name="Zaremba-Niedzwiedzka K."/>
            <person name="Martijn J."/>
            <person name="Lind A.E."/>
            <person name="van Eijk R."/>
            <person name="Schleper C."/>
            <person name="Guy L."/>
            <person name="Ettema T.J."/>
        </authorList>
    </citation>
    <scope>NUCLEOTIDE SEQUENCE</scope>
</reference>
<name>A0A0F9H7Z9_9ZZZZ</name>
<dbReference type="EMBL" id="LAZR01015824">
    <property type="protein sequence ID" value="KKM07190.1"/>
    <property type="molecule type" value="Genomic_DNA"/>
</dbReference>
<protein>
    <submittedName>
        <fullName evidence="1">Uncharacterized protein</fullName>
    </submittedName>
</protein>
<organism evidence="1">
    <name type="scientific">marine sediment metagenome</name>
    <dbReference type="NCBI Taxonomy" id="412755"/>
    <lineage>
        <taxon>unclassified sequences</taxon>
        <taxon>metagenomes</taxon>
        <taxon>ecological metagenomes</taxon>
    </lineage>
</organism>
<accession>A0A0F9H7Z9</accession>
<proteinExistence type="predicted"/>
<evidence type="ECO:0000313" key="1">
    <source>
        <dbReference type="EMBL" id="KKM07190.1"/>
    </source>
</evidence>
<gene>
    <name evidence="1" type="ORF">LCGC14_1736380</name>
</gene>
<dbReference type="AlphaFoldDB" id="A0A0F9H7Z9"/>